<keyword evidence="2" id="KW-1185">Reference proteome</keyword>
<sequence length="437" mass="45251">MNADRASVIVDELHPAGRPWRSLVPADLAASAIAVSVEVGKRLRDTASAPESGNAGCAVLFDQLDRLRPDHGWAVHSHACLTAAARTAERAERGRLGLFGGLCEVAFAADALSRDGTRYRRLLDDLDEVIARAAAALGATIAAQPTGLPSAAFDVIAGLAGAGAYLLRRTGRPRIDDALCEVLAGLTALCGIIDGVPNWHTLPAAVVPNSPMARAYPTGVFNCGLAHGVPGPLAVLALAESMGISVSGQRAAVARVAHWLAAQRRDDAWGPNWPTGVALPDSTGTTPTAYGPTHNAWCYGSPGVARALWSAGAALADPQLGELAVATMRAVYRRTPDARRIDGSPGLCHGVAGLLQITLRFAADTGDPDCVAAVPVLTAQLLSMFQPERRYGYVSFAENGPTADDPGLLDGAAGVALALLAAATDLPPTWDRTLLLS</sequence>
<evidence type="ECO:0008006" key="3">
    <source>
        <dbReference type="Google" id="ProtNLM"/>
    </source>
</evidence>
<comment type="caution">
    <text evidence="1">The sequence shown here is derived from an EMBL/GenBank/DDBJ whole genome shotgun (WGS) entry which is preliminary data.</text>
</comment>
<organism evidence="1 2">
    <name type="scientific">Nocardia vulneris</name>
    <dbReference type="NCBI Taxonomy" id="1141657"/>
    <lineage>
        <taxon>Bacteria</taxon>
        <taxon>Bacillati</taxon>
        <taxon>Actinomycetota</taxon>
        <taxon>Actinomycetes</taxon>
        <taxon>Mycobacteriales</taxon>
        <taxon>Nocardiaceae</taxon>
        <taxon>Nocardia</taxon>
    </lineage>
</organism>
<dbReference type="Proteomes" id="UP000031364">
    <property type="component" value="Unassembled WGS sequence"/>
</dbReference>
<dbReference type="EMBL" id="JNFP01000007">
    <property type="protein sequence ID" value="KIA65544.1"/>
    <property type="molecule type" value="Genomic_DNA"/>
</dbReference>
<gene>
    <name evidence="1" type="ORF">FG87_08010</name>
</gene>
<dbReference type="Pfam" id="PF05147">
    <property type="entry name" value="LANC_like"/>
    <property type="match status" value="1"/>
</dbReference>
<proteinExistence type="predicted"/>
<name>A0ABR4ZJP5_9NOCA</name>
<accession>A0ABR4ZJP5</accession>
<dbReference type="SUPFAM" id="SSF158745">
    <property type="entry name" value="LanC-like"/>
    <property type="match status" value="1"/>
</dbReference>
<evidence type="ECO:0000313" key="2">
    <source>
        <dbReference type="Proteomes" id="UP000031364"/>
    </source>
</evidence>
<protein>
    <recommendedName>
        <fullName evidence="3">Lanthionine synthetase</fullName>
    </recommendedName>
</protein>
<dbReference type="Gene3D" id="1.50.10.20">
    <property type="match status" value="1"/>
</dbReference>
<dbReference type="CDD" id="cd04793">
    <property type="entry name" value="LanC"/>
    <property type="match status" value="1"/>
</dbReference>
<dbReference type="SMART" id="SM01260">
    <property type="entry name" value="LANC_like"/>
    <property type="match status" value="1"/>
</dbReference>
<dbReference type="RefSeq" id="WP_043666650.1">
    <property type="nucleotide sequence ID" value="NZ_BDCI01000017.1"/>
</dbReference>
<dbReference type="InterPro" id="IPR033889">
    <property type="entry name" value="LanC"/>
</dbReference>
<dbReference type="PRINTS" id="PR01950">
    <property type="entry name" value="LANCSUPER"/>
</dbReference>
<evidence type="ECO:0000313" key="1">
    <source>
        <dbReference type="EMBL" id="KIA65544.1"/>
    </source>
</evidence>
<dbReference type="InterPro" id="IPR007822">
    <property type="entry name" value="LANC-like"/>
</dbReference>
<reference evidence="1 2" key="1">
    <citation type="journal article" date="2014" name="Int. J. Syst. Evol. Microbiol.">
        <title>Nocardia vulneris sp. nov., isolated from wounds of human patients in North America.</title>
        <authorList>
            <person name="Lasker B.A."/>
            <person name="Bell M."/>
            <person name="Klenk H.P."/>
            <person name="Sproer C."/>
            <person name="Schumann C."/>
            <person name="Schumann P."/>
            <person name="Brown J.M."/>
        </authorList>
    </citation>
    <scope>NUCLEOTIDE SEQUENCE [LARGE SCALE GENOMIC DNA]</scope>
    <source>
        <strain evidence="1 2">W9851</strain>
    </source>
</reference>
<dbReference type="PRINTS" id="PR01955">
    <property type="entry name" value="LANCFRANKIA"/>
</dbReference>